<proteinExistence type="predicted"/>
<dbReference type="GO" id="GO:0004722">
    <property type="term" value="F:protein serine/threonine phosphatase activity"/>
    <property type="evidence" value="ECO:0007669"/>
    <property type="project" value="TreeGrafter"/>
</dbReference>
<dbReference type="AlphaFoldDB" id="A0A915L567"/>
<dbReference type="InterPro" id="IPR050341">
    <property type="entry name" value="PP1_catalytic_subunit"/>
</dbReference>
<keyword evidence="2" id="KW-1185">Reference proteome</keyword>
<accession>A0A915L567</accession>
<dbReference type="PANTHER" id="PTHR11668">
    <property type="entry name" value="SERINE/THREONINE PROTEIN PHOSPHATASE"/>
    <property type="match status" value="1"/>
</dbReference>
<dbReference type="SUPFAM" id="SSF56300">
    <property type="entry name" value="Metallo-dependent phosphatases"/>
    <property type="match status" value="1"/>
</dbReference>
<dbReference type="GO" id="GO:0005634">
    <property type="term" value="C:nucleus"/>
    <property type="evidence" value="ECO:0007669"/>
    <property type="project" value="TreeGrafter"/>
</dbReference>
<feature type="domain" description="Serine/threonine specific protein phosphatases" evidence="1">
    <location>
        <begin position="1"/>
        <end position="131"/>
    </location>
</feature>
<reference evidence="3" key="1">
    <citation type="submission" date="2022-11" db="UniProtKB">
        <authorList>
            <consortium name="WormBaseParasite"/>
        </authorList>
    </citation>
    <scope>IDENTIFICATION</scope>
</reference>
<sequence>GKTKDLLQIKQLKRPFDIPAYGLSCDLVWSDPDEDHKGWSQNTRNLSFTFGNDIVLDFCRQMNVAMIVRGHQTKYKKSKSIPRRGYRFFAGSRLLTLFSVPNYMGMAKNEGTVLSVDPNMSCQFEILKPTRQLALTYNNS</sequence>
<dbReference type="SMART" id="SM00156">
    <property type="entry name" value="PP2Ac"/>
    <property type="match status" value="1"/>
</dbReference>
<name>A0A915L567_ROMCU</name>
<dbReference type="InterPro" id="IPR004843">
    <property type="entry name" value="Calcineurin-like_PHP"/>
</dbReference>
<evidence type="ECO:0000313" key="3">
    <source>
        <dbReference type="WBParaSite" id="nRc.2.0.1.t46225-RA"/>
    </source>
</evidence>
<protein>
    <submittedName>
        <fullName evidence="3">Serine/threonine specific protein phosphatases domain-containing protein</fullName>
    </submittedName>
</protein>
<evidence type="ECO:0000259" key="1">
    <source>
        <dbReference type="SMART" id="SM00156"/>
    </source>
</evidence>
<dbReference type="Proteomes" id="UP000887565">
    <property type="component" value="Unplaced"/>
</dbReference>
<dbReference type="GO" id="GO:0005737">
    <property type="term" value="C:cytoplasm"/>
    <property type="evidence" value="ECO:0007669"/>
    <property type="project" value="TreeGrafter"/>
</dbReference>
<dbReference type="OMA" id="FCADSNC"/>
<dbReference type="WBParaSite" id="nRc.2.0.1.t46225-RA">
    <property type="protein sequence ID" value="nRc.2.0.1.t46225-RA"/>
    <property type="gene ID" value="nRc.2.0.1.g46225"/>
</dbReference>
<evidence type="ECO:0000313" key="2">
    <source>
        <dbReference type="Proteomes" id="UP000887565"/>
    </source>
</evidence>
<dbReference type="PRINTS" id="PR00114">
    <property type="entry name" value="STPHPHTASE"/>
</dbReference>
<dbReference type="PANTHER" id="PTHR11668:SF516">
    <property type="entry name" value="SERINE_THREONINE SPECIFIC PROTEIN PHOSPHATASES DOMAIN-CONTAINING PROTEIN"/>
    <property type="match status" value="1"/>
</dbReference>
<organism evidence="2 3">
    <name type="scientific">Romanomermis culicivorax</name>
    <name type="common">Nematode worm</name>
    <dbReference type="NCBI Taxonomy" id="13658"/>
    <lineage>
        <taxon>Eukaryota</taxon>
        <taxon>Metazoa</taxon>
        <taxon>Ecdysozoa</taxon>
        <taxon>Nematoda</taxon>
        <taxon>Enoplea</taxon>
        <taxon>Dorylaimia</taxon>
        <taxon>Mermithida</taxon>
        <taxon>Mermithoidea</taxon>
        <taxon>Mermithidae</taxon>
        <taxon>Romanomermis</taxon>
    </lineage>
</organism>
<dbReference type="InterPro" id="IPR006186">
    <property type="entry name" value="Ser/Thr-sp_prot-phosphatase"/>
</dbReference>
<dbReference type="Gene3D" id="3.60.21.10">
    <property type="match status" value="1"/>
</dbReference>
<dbReference type="Pfam" id="PF00149">
    <property type="entry name" value="Metallophos"/>
    <property type="match status" value="1"/>
</dbReference>
<dbReference type="InterPro" id="IPR029052">
    <property type="entry name" value="Metallo-depent_PP-like"/>
</dbReference>